<comment type="subcellular location">
    <subcellularLocation>
        <location evidence="1">Membrane</location>
        <topology evidence="1">Multi-pass membrane protein</topology>
    </subcellularLocation>
</comment>
<feature type="transmembrane region" description="Helical" evidence="5">
    <location>
        <begin position="68"/>
        <end position="89"/>
    </location>
</feature>
<dbReference type="Pfam" id="PF02361">
    <property type="entry name" value="CbiQ"/>
    <property type="match status" value="1"/>
</dbReference>
<name>A0A2T4ZBY4_9BACL</name>
<dbReference type="AlphaFoldDB" id="A0A2T4ZBY4"/>
<dbReference type="PANTHER" id="PTHR33514:SF1">
    <property type="entry name" value="ABC TRANSPORTER PERMEASE"/>
    <property type="match status" value="1"/>
</dbReference>
<dbReference type="RefSeq" id="WP_107727686.1">
    <property type="nucleotide sequence ID" value="NZ_PZZP01000001.1"/>
</dbReference>
<dbReference type="EMBL" id="PZZP01000001">
    <property type="protein sequence ID" value="PTM59403.1"/>
    <property type="molecule type" value="Genomic_DNA"/>
</dbReference>
<dbReference type="Proteomes" id="UP000241639">
    <property type="component" value="Unassembled WGS sequence"/>
</dbReference>
<gene>
    <name evidence="6" type="ORF">C8J48_2022</name>
</gene>
<sequence length="276" mass="31346">MSRMGTLYIPNDTFFHRLDGSIKLLLFLVWTIVTFLFLDMRIFVWMLVLGIILITIAKIPFRAIRLIVWMMITFNLLNSVFILLITPAYGTELTGSATPVLQMGAIGTIYLETIHFVLTLSLKYLTLLPITFIFIYTTHPSLFACSLNRIGVPYKIAYALNIAFRYIPDIQTEIKHILHSQQARGMGFQTGEAPLLQRIRNVTSLVIPLITSSLQRIEVVSNAMELRGFGKHPRRTWYHATPLQAVDFVVAALSILALGAAIFLKVKLSLPLWYPF</sequence>
<feature type="transmembrane region" description="Helical" evidence="5">
    <location>
        <begin position="245"/>
        <end position="266"/>
    </location>
</feature>
<evidence type="ECO:0000256" key="2">
    <source>
        <dbReference type="ARBA" id="ARBA00022692"/>
    </source>
</evidence>
<organism evidence="6 7">
    <name type="scientific">Desmospora activa DSM 45169</name>
    <dbReference type="NCBI Taxonomy" id="1121389"/>
    <lineage>
        <taxon>Bacteria</taxon>
        <taxon>Bacillati</taxon>
        <taxon>Bacillota</taxon>
        <taxon>Bacilli</taxon>
        <taxon>Bacillales</taxon>
        <taxon>Thermoactinomycetaceae</taxon>
        <taxon>Desmospora</taxon>
    </lineage>
</organism>
<dbReference type="PANTHER" id="PTHR33514">
    <property type="entry name" value="PROTEIN ABCI12, CHLOROPLASTIC"/>
    <property type="match status" value="1"/>
</dbReference>
<evidence type="ECO:0000313" key="6">
    <source>
        <dbReference type="EMBL" id="PTM59403.1"/>
    </source>
</evidence>
<protein>
    <submittedName>
        <fullName evidence="6">Energy-coupling factor transport system permease protein</fullName>
    </submittedName>
</protein>
<keyword evidence="4 5" id="KW-0472">Membrane</keyword>
<evidence type="ECO:0000256" key="1">
    <source>
        <dbReference type="ARBA" id="ARBA00004141"/>
    </source>
</evidence>
<dbReference type="CDD" id="cd16914">
    <property type="entry name" value="EcfT"/>
    <property type="match status" value="1"/>
</dbReference>
<evidence type="ECO:0000256" key="5">
    <source>
        <dbReference type="SAM" id="Phobius"/>
    </source>
</evidence>
<dbReference type="OrthoDB" id="8635523at2"/>
<reference evidence="6 7" key="1">
    <citation type="submission" date="2018-04" db="EMBL/GenBank/DDBJ databases">
        <title>Genomic Encyclopedia of Archaeal and Bacterial Type Strains, Phase II (KMG-II): from individual species to whole genera.</title>
        <authorList>
            <person name="Goeker M."/>
        </authorList>
    </citation>
    <scope>NUCLEOTIDE SEQUENCE [LARGE SCALE GENOMIC DNA]</scope>
    <source>
        <strain evidence="6 7">DSM 45169</strain>
    </source>
</reference>
<feature type="transmembrane region" description="Helical" evidence="5">
    <location>
        <begin position="44"/>
        <end position="61"/>
    </location>
</feature>
<evidence type="ECO:0000313" key="7">
    <source>
        <dbReference type="Proteomes" id="UP000241639"/>
    </source>
</evidence>
<comment type="caution">
    <text evidence="6">The sequence shown here is derived from an EMBL/GenBank/DDBJ whole genome shotgun (WGS) entry which is preliminary data.</text>
</comment>
<dbReference type="GO" id="GO:0005886">
    <property type="term" value="C:plasma membrane"/>
    <property type="evidence" value="ECO:0007669"/>
    <property type="project" value="UniProtKB-ARBA"/>
</dbReference>
<evidence type="ECO:0000256" key="3">
    <source>
        <dbReference type="ARBA" id="ARBA00022989"/>
    </source>
</evidence>
<feature type="transmembrane region" description="Helical" evidence="5">
    <location>
        <begin position="109"/>
        <end position="136"/>
    </location>
</feature>
<proteinExistence type="predicted"/>
<keyword evidence="7" id="KW-1185">Reference proteome</keyword>
<evidence type="ECO:0000256" key="4">
    <source>
        <dbReference type="ARBA" id="ARBA00023136"/>
    </source>
</evidence>
<accession>A0A2T4ZBY4</accession>
<keyword evidence="3 5" id="KW-1133">Transmembrane helix</keyword>
<keyword evidence="2 5" id="KW-0812">Transmembrane</keyword>
<dbReference type="InterPro" id="IPR003339">
    <property type="entry name" value="ABC/ECF_trnsptr_transmembrane"/>
</dbReference>
<feature type="transmembrane region" description="Helical" evidence="5">
    <location>
        <begin position="21"/>
        <end position="38"/>
    </location>
</feature>